<protein>
    <submittedName>
        <fullName evidence="3">Phage terminase large subunit-like protein</fullName>
    </submittedName>
</protein>
<dbReference type="InterPro" id="IPR027417">
    <property type="entry name" value="P-loop_NTPase"/>
</dbReference>
<name>A0AAE5H6R5_CLOBE</name>
<dbReference type="Gene3D" id="3.30.420.240">
    <property type="match status" value="1"/>
</dbReference>
<dbReference type="Proteomes" id="UP000822184">
    <property type="component" value="Unassembled WGS sequence"/>
</dbReference>
<evidence type="ECO:0000313" key="3">
    <source>
        <dbReference type="EMBL" id="NSB15845.1"/>
    </source>
</evidence>
<comment type="caution">
    <text evidence="3">The sequence shown here is derived from an EMBL/GenBank/DDBJ whole genome shotgun (WGS) entry which is preliminary data.</text>
</comment>
<keyword evidence="1" id="KW-1188">Viral release from host cell</keyword>
<sequence length="597" mass="69284">MIYFDNLKFHTELKYEVYLLNKYLAKHYDKETADKLLKANSRDLDRLAKALGEKDIEFFCLYFMSDIFVPKGFNEDNSYPEDHKPNVARQLSKGHYELWDVANDIFVKDKRDKAAIIEPRGFAKTTIFDMAVSVYLHCYKKSLFTLLGAKTDTDATQFLDSIKKVFNENQKIIKCFGKLIDIKAVKANGERYTVNANEVEFTNGTYIRTVGSGTSVRGSNWGGIRPTVFIGDDFQDEKNILTDAAREKQYSKWTKEVEEVGDKAVYRNGKKIKAATKIIAIGTVLHIDCLMSKLSRNGDYYTILRRAIILETDQTVEDIFENGLWLQCHDIYFDEKLNKEERKEKAKQFYEDHKEEMKFETWWPEKWDCFNDLAIKYWEDRAAFMSELMNDATAIGEKWFKSVATRTSEEIENHKFIKTALVIDPAASTSKKNDYTAMGVMSKATNDFTYVRDLLMKRLGYNDYCEKAIDFIRRHEDITHVVIEKNTFMGADVLKIQELIDKEPKLKSRRLEFINKMQKTNKDEKISTVMDPVNNGQIVINSDCEDSSAAVKQVLEFQGQKYTPHDDFIDMISEGENALKEIKVVSKVEIFDRNSLF</sequence>
<evidence type="ECO:0000313" key="4">
    <source>
        <dbReference type="Proteomes" id="UP000822184"/>
    </source>
</evidence>
<dbReference type="AlphaFoldDB" id="A0AAE5H6R5"/>
<dbReference type="RefSeq" id="WP_077855551.1">
    <property type="nucleotide sequence ID" value="NZ_JABTDW010000001.1"/>
</dbReference>
<dbReference type="Pfam" id="PF17289">
    <property type="entry name" value="Terminase_6C"/>
    <property type="match status" value="1"/>
</dbReference>
<accession>A0AAE5H6R5</accession>
<evidence type="ECO:0000256" key="1">
    <source>
        <dbReference type="ARBA" id="ARBA00022612"/>
    </source>
</evidence>
<dbReference type="EMBL" id="JABTDW010000001">
    <property type="protein sequence ID" value="NSB15845.1"/>
    <property type="molecule type" value="Genomic_DNA"/>
</dbReference>
<evidence type="ECO:0000259" key="2">
    <source>
        <dbReference type="Pfam" id="PF17289"/>
    </source>
</evidence>
<dbReference type="Gene3D" id="3.40.50.300">
    <property type="entry name" value="P-loop containing nucleotide triphosphate hydrolases"/>
    <property type="match status" value="1"/>
</dbReference>
<organism evidence="3 4">
    <name type="scientific">Clostridium beijerinckii</name>
    <name type="common">Clostridium MP</name>
    <dbReference type="NCBI Taxonomy" id="1520"/>
    <lineage>
        <taxon>Bacteria</taxon>
        <taxon>Bacillati</taxon>
        <taxon>Bacillota</taxon>
        <taxon>Clostridia</taxon>
        <taxon>Eubacteriales</taxon>
        <taxon>Clostridiaceae</taxon>
        <taxon>Clostridium</taxon>
    </lineage>
</organism>
<feature type="domain" description="Terminase large subunit gp17-like C-terminal" evidence="2">
    <location>
        <begin position="423"/>
        <end position="570"/>
    </location>
</feature>
<dbReference type="InterPro" id="IPR035421">
    <property type="entry name" value="Terminase_6C"/>
</dbReference>
<gene>
    <name evidence="3" type="ORF">BCD95_004104</name>
</gene>
<proteinExistence type="predicted"/>
<reference evidence="3" key="1">
    <citation type="submission" date="2020-06" db="EMBL/GenBank/DDBJ databases">
        <title>Genomic insights into acetone-butanol-ethanol (ABE) fermentation by sequencing solventogenic clostridia strains.</title>
        <authorList>
            <person name="Brown S."/>
        </authorList>
    </citation>
    <scope>NUCLEOTIDE SEQUENCE</scope>
    <source>
        <strain evidence="3">DJ123</strain>
    </source>
</reference>